<organism evidence="2">
    <name type="scientific">Cladocopium goreaui</name>
    <dbReference type="NCBI Taxonomy" id="2562237"/>
    <lineage>
        <taxon>Eukaryota</taxon>
        <taxon>Sar</taxon>
        <taxon>Alveolata</taxon>
        <taxon>Dinophyceae</taxon>
        <taxon>Suessiales</taxon>
        <taxon>Symbiodiniaceae</taxon>
        <taxon>Cladocopium</taxon>
    </lineage>
</organism>
<evidence type="ECO:0000256" key="1">
    <source>
        <dbReference type="SAM" id="MobiDB-lite"/>
    </source>
</evidence>
<feature type="compositionally biased region" description="Basic and acidic residues" evidence="1">
    <location>
        <begin position="41"/>
        <end position="52"/>
    </location>
</feature>
<keyword evidence="4" id="KW-1185">Reference proteome</keyword>
<reference evidence="3" key="2">
    <citation type="submission" date="2024-04" db="EMBL/GenBank/DDBJ databases">
        <authorList>
            <person name="Chen Y."/>
            <person name="Shah S."/>
            <person name="Dougan E. K."/>
            <person name="Thang M."/>
            <person name="Chan C."/>
        </authorList>
    </citation>
    <scope>NUCLEOTIDE SEQUENCE [LARGE SCALE GENOMIC DNA]</scope>
</reference>
<protein>
    <submittedName>
        <fullName evidence="2">Uncharacterized protein</fullName>
    </submittedName>
</protein>
<sequence>MTAHSVFRMKIPRKRLMMPLCKRWRLRQQWKQRLWLRGQKERPEKRQLRLSEDNAAQCRPPKNPQEGGSEAARLSIPSFGIDIYDLSRTSKASTTVKDPMHDAMSEYLACRDEAQSLSLLHTKSTYQGLGSPEASYQTVLNAALKDPRDHHAVASDFAFRTREVLPVPFKVSLRTIARKEGCEPETFMAPILSNIGTRLRLQPDEEHRRGCVVQIVCAGDPSMRKSYLKDFTCKKLLSHADVPAVIKAGGATCTDATIKGLRASIKNMPELASFRMRLPQQCAMTSGRETRHSGLHYGNKEKMCTWLNCEDDKTVTGDGATALTHYTFVHQVYGQVSLCEYVLQPTASMFCKRIHATWQTRPVTSDPDQQSQSSKEFLIDFFGWMGRVASNQDKDHYFDKFALPVLRKALQGISDFFHENHENHENVEEPI</sequence>
<dbReference type="Proteomes" id="UP001152797">
    <property type="component" value="Unassembled WGS sequence"/>
</dbReference>
<comment type="caution">
    <text evidence="2">The sequence shown here is derived from an EMBL/GenBank/DDBJ whole genome shotgun (WGS) entry which is preliminary data.</text>
</comment>
<evidence type="ECO:0000313" key="4">
    <source>
        <dbReference type="Proteomes" id="UP001152797"/>
    </source>
</evidence>
<name>A0A9P1G306_9DINO</name>
<dbReference type="EMBL" id="CAMXCT010002435">
    <property type="protein sequence ID" value="CAI3998148.1"/>
    <property type="molecule type" value="Genomic_DNA"/>
</dbReference>
<dbReference type="EMBL" id="CAMXCT020002435">
    <property type="protein sequence ID" value="CAL1151523.1"/>
    <property type="molecule type" value="Genomic_DNA"/>
</dbReference>
<feature type="region of interest" description="Disordered" evidence="1">
    <location>
        <begin position="41"/>
        <end position="71"/>
    </location>
</feature>
<proteinExistence type="predicted"/>
<gene>
    <name evidence="2" type="ORF">C1SCF055_LOCUS24469</name>
</gene>
<reference evidence="2" key="1">
    <citation type="submission" date="2022-10" db="EMBL/GenBank/DDBJ databases">
        <authorList>
            <person name="Chen Y."/>
            <person name="Dougan E. K."/>
            <person name="Chan C."/>
            <person name="Rhodes N."/>
            <person name="Thang M."/>
        </authorList>
    </citation>
    <scope>NUCLEOTIDE SEQUENCE</scope>
</reference>
<dbReference type="EMBL" id="CAMXCT030002435">
    <property type="protein sequence ID" value="CAL4785460.1"/>
    <property type="molecule type" value="Genomic_DNA"/>
</dbReference>
<dbReference type="AlphaFoldDB" id="A0A9P1G306"/>
<evidence type="ECO:0000313" key="3">
    <source>
        <dbReference type="EMBL" id="CAL1151523.1"/>
    </source>
</evidence>
<evidence type="ECO:0000313" key="2">
    <source>
        <dbReference type="EMBL" id="CAI3998148.1"/>
    </source>
</evidence>
<accession>A0A9P1G306</accession>